<feature type="transmembrane region" description="Helical" evidence="6">
    <location>
        <begin position="137"/>
        <end position="158"/>
    </location>
</feature>
<evidence type="ECO:0000313" key="8">
    <source>
        <dbReference type="EMBL" id="SNS13867.1"/>
    </source>
</evidence>
<evidence type="ECO:0000256" key="1">
    <source>
        <dbReference type="ARBA" id="ARBA00004651"/>
    </source>
</evidence>
<evidence type="ECO:0000256" key="5">
    <source>
        <dbReference type="ARBA" id="ARBA00023136"/>
    </source>
</evidence>
<evidence type="ECO:0000256" key="4">
    <source>
        <dbReference type="ARBA" id="ARBA00022989"/>
    </source>
</evidence>
<dbReference type="PANTHER" id="PTHR43124">
    <property type="entry name" value="PURINE EFFLUX PUMP PBUE"/>
    <property type="match status" value="1"/>
</dbReference>
<dbReference type="EMBL" id="FZOT01000001">
    <property type="protein sequence ID" value="SNS13867.1"/>
    <property type="molecule type" value="Genomic_DNA"/>
</dbReference>
<feature type="transmembrane region" description="Helical" evidence="6">
    <location>
        <begin position="75"/>
        <end position="94"/>
    </location>
</feature>
<dbReference type="InterPro" id="IPR050189">
    <property type="entry name" value="MFS_Efflux_Transporters"/>
</dbReference>
<organism evidence="8 9">
    <name type="scientific">Noviherbaspirillum humi</name>
    <dbReference type="NCBI Taxonomy" id="1688639"/>
    <lineage>
        <taxon>Bacteria</taxon>
        <taxon>Pseudomonadati</taxon>
        <taxon>Pseudomonadota</taxon>
        <taxon>Betaproteobacteria</taxon>
        <taxon>Burkholderiales</taxon>
        <taxon>Oxalobacteraceae</taxon>
        <taxon>Noviherbaspirillum</taxon>
    </lineage>
</organism>
<dbReference type="AlphaFoldDB" id="A0A239C0V0"/>
<feature type="transmembrane region" description="Helical" evidence="6">
    <location>
        <begin position="205"/>
        <end position="230"/>
    </location>
</feature>
<proteinExistence type="predicted"/>
<feature type="transmembrane region" description="Helical" evidence="6">
    <location>
        <begin position="164"/>
        <end position="184"/>
    </location>
</feature>
<dbReference type="Proteomes" id="UP000198284">
    <property type="component" value="Unassembled WGS sequence"/>
</dbReference>
<keyword evidence="2" id="KW-1003">Cell membrane</keyword>
<evidence type="ECO:0000259" key="7">
    <source>
        <dbReference type="PROSITE" id="PS50850"/>
    </source>
</evidence>
<feature type="transmembrane region" description="Helical" evidence="6">
    <location>
        <begin position="106"/>
        <end position="125"/>
    </location>
</feature>
<name>A0A239C0V0_9BURK</name>
<comment type="subcellular location">
    <subcellularLocation>
        <location evidence="1">Cell membrane</location>
        <topology evidence="1">Multi-pass membrane protein</topology>
    </subcellularLocation>
</comment>
<dbReference type="CDD" id="cd17324">
    <property type="entry name" value="MFS_NepI_like"/>
    <property type="match status" value="1"/>
</dbReference>
<evidence type="ECO:0000256" key="3">
    <source>
        <dbReference type="ARBA" id="ARBA00022692"/>
    </source>
</evidence>
<dbReference type="InterPro" id="IPR036259">
    <property type="entry name" value="MFS_trans_sf"/>
</dbReference>
<keyword evidence="4 6" id="KW-1133">Transmembrane helix</keyword>
<feature type="transmembrane region" description="Helical" evidence="6">
    <location>
        <begin position="12"/>
        <end position="32"/>
    </location>
</feature>
<feature type="transmembrane region" description="Helical" evidence="6">
    <location>
        <begin position="273"/>
        <end position="291"/>
    </location>
</feature>
<keyword evidence="5 6" id="KW-0472">Membrane</keyword>
<dbReference type="Pfam" id="PF07690">
    <property type="entry name" value="MFS_1"/>
    <property type="match status" value="1"/>
</dbReference>
<keyword evidence="9" id="KW-1185">Reference proteome</keyword>
<feature type="transmembrane region" description="Helical" evidence="6">
    <location>
        <begin position="362"/>
        <end position="380"/>
    </location>
</feature>
<dbReference type="PROSITE" id="PS50850">
    <property type="entry name" value="MFS"/>
    <property type="match status" value="1"/>
</dbReference>
<reference evidence="8 9" key="1">
    <citation type="submission" date="2017-06" db="EMBL/GenBank/DDBJ databases">
        <authorList>
            <person name="Kim H.J."/>
            <person name="Triplett B.A."/>
        </authorList>
    </citation>
    <scope>NUCLEOTIDE SEQUENCE [LARGE SCALE GENOMIC DNA]</scope>
    <source>
        <strain evidence="8 9">U15</strain>
    </source>
</reference>
<feature type="transmembrane region" description="Helical" evidence="6">
    <location>
        <begin position="44"/>
        <end position="68"/>
    </location>
</feature>
<feature type="domain" description="Major facilitator superfamily (MFS) profile" evidence="7">
    <location>
        <begin position="10"/>
        <end position="385"/>
    </location>
</feature>
<feature type="transmembrane region" description="Helical" evidence="6">
    <location>
        <begin position="297"/>
        <end position="315"/>
    </location>
</feature>
<evidence type="ECO:0000313" key="9">
    <source>
        <dbReference type="Proteomes" id="UP000198284"/>
    </source>
</evidence>
<feature type="transmembrane region" description="Helical" evidence="6">
    <location>
        <begin position="327"/>
        <end position="350"/>
    </location>
</feature>
<dbReference type="Gene3D" id="1.20.1250.20">
    <property type="entry name" value="MFS general substrate transporter like domains"/>
    <property type="match status" value="1"/>
</dbReference>
<feature type="transmembrane region" description="Helical" evidence="6">
    <location>
        <begin position="242"/>
        <end position="261"/>
    </location>
</feature>
<dbReference type="SUPFAM" id="SSF103473">
    <property type="entry name" value="MFS general substrate transporter"/>
    <property type="match status" value="1"/>
</dbReference>
<evidence type="ECO:0000256" key="2">
    <source>
        <dbReference type="ARBA" id="ARBA00022475"/>
    </source>
</evidence>
<dbReference type="RefSeq" id="WP_176442278.1">
    <property type="nucleotide sequence ID" value="NZ_FZOT01000001.1"/>
</dbReference>
<sequence length="394" mass="40349">MSSHSSKPPRLWSLTLGNFAIGTGVMIVPGMLNELSADLGVPPASIGMLISAFAITICVSGPILASLTTAIERRLLLTASLALYALAHLLGALAPGYVGLLGARMLTALVAAVFTSQAAATAGLMVKPEARGQAMGLVFLGWSIAAVFGTPLGAYLGAHIGWRLTMGLVALMSALFALAVWRQIPSRLFVAPMDGAAWKRLAGNAPLLVAVSVTACQAVGMFTVFSYMALVLKDFIGAGPTAISLLFLGFGLAGVTGNVLAARMMDRIGPVRVGMIAMGCMFAALLLWPAAHGSLPLAALLLVLWGLGCFAVNSSQQVRLVAMAPELASASVALNSSAIYLGQASGAFIGGLVLSSFGTSRLSWIGAGFLGSALLISYLASRMAAGRRLAAARS</sequence>
<dbReference type="GO" id="GO:0022857">
    <property type="term" value="F:transmembrane transporter activity"/>
    <property type="evidence" value="ECO:0007669"/>
    <property type="project" value="InterPro"/>
</dbReference>
<dbReference type="InterPro" id="IPR020846">
    <property type="entry name" value="MFS_dom"/>
</dbReference>
<evidence type="ECO:0000256" key="6">
    <source>
        <dbReference type="SAM" id="Phobius"/>
    </source>
</evidence>
<dbReference type="PANTHER" id="PTHR43124:SF10">
    <property type="entry name" value="PURINE EFFLUX PUMP PBUE"/>
    <property type="match status" value="1"/>
</dbReference>
<dbReference type="GO" id="GO:0005886">
    <property type="term" value="C:plasma membrane"/>
    <property type="evidence" value="ECO:0007669"/>
    <property type="project" value="UniProtKB-SubCell"/>
</dbReference>
<dbReference type="InterPro" id="IPR011701">
    <property type="entry name" value="MFS"/>
</dbReference>
<protein>
    <submittedName>
        <fullName evidence="8">Predicted arabinose efflux permease, MFS family</fullName>
    </submittedName>
</protein>
<accession>A0A239C0V0</accession>
<gene>
    <name evidence="8" type="ORF">SAMN06265795_101200</name>
</gene>
<keyword evidence="3 6" id="KW-0812">Transmembrane</keyword>